<feature type="non-terminal residue" evidence="2">
    <location>
        <position position="1"/>
    </location>
</feature>
<sequence>GEPASWAPRASPVARASPCLADCAAEGGRAGPREPPGGCVFELGLPGCSPDGTPAEAAEDPRMAATVEEDRHYAQLSLRRDVAEAQERPTRSSRPTTWTPTPRATRGRRRPWGAAPPAARAARAQKPRGRQPLPSTTVAPHGAGLLAAPP</sequence>
<comment type="caution">
    <text evidence="2">The sequence shown here is derived from an EMBL/GenBank/DDBJ whole genome shotgun (WGS) entry which is preliminary data.</text>
</comment>
<organism evidence="2 3">
    <name type="scientific">Prorocentrum cordatum</name>
    <dbReference type="NCBI Taxonomy" id="2364126"/>
    <lineage>
        <taxon>Eukaryota</taxon>
        <taxon>Sar</taxon>
        <taxon>Alveolata</taxon>
        <taxon>Dinophyceae</taxon>
        <taxon>Prorocentrales</taxon>
        <taxon>Prorocentraceae</taxon>
        <taxon>Prorocentrum</taxon>
    </lineage>
</organism>
<feature type="compositionally biased region" description="Low complexity" evidence="1">
    <location>
        <begin position="112"/>
        <end position="122"/>
    </location>
</feature>
<dbReference type="Proteomes" id="UP001189429">
    <property type="component" value="Unassembled WGS sequence"/>
</dbReference>
<evidence type="ECO:0000256" key="1">
    <source>
        <dbReference type="SAM" id="MobiDB-lite"/>
    </source>
</evidence>
<feature type="compositionally biased region" description="Low complexity" evidence="1">
    <location>
        <begin position="92"/>
        <end position="104"/>
    </location>
</feature>
<feature type="region of interest" description="Disordered" evidence="1">
    <location>
        <begin position="78"/>
        <end position="150"/>
    </location>
</feature>
<gene>
    <name evidence="2" type="ORF">PCOR1329_LOCUS56314</name>
</gene>
<proteinExistence type="predicted"/>
<feature type="compositionally biased region" description="Basic and acidic residues" evidence="1">
    <location>
        <begin position="78"/>
        <end position="90"/>
    </location>
</feature>
<dbReference type="EMBL" id="CAUYUJ010016928">
    <property type="protein sequence ID" value="CAK0870122.1"/>
    <property type="molecule type" value="Genomic_DNA"/>
</dbReference>
<feature type="compositionally biased region" description="Low complexity" evidence="1">
    <location>
        <begin position="139"/>
        <end position="150"/>
    </location>
</feature>
<protein>
    <submittedName>
        <fullName evidence="2">Uncharacterized protein</fullName>
    </submittedName>
</protein>
<name>A0ABN9VAT0_9DINO</name>
<accession>A0ABN9VAT0</accession>
<keyword evidence="3" id="KW-1185">Reference proteome</keyword>
<evidence type="ECO:0000313" key="3">
    <source>
        <dbReference type="Proteomes" id="UP001189429"/>
    </source>
</evidence>
<evidence type="ECO:0000313" key="2">
    <source>
        <dbReference type="EMBL" id="CAK0870122.1"/>
    </source>
</evidence>
<reference evidence="2" key="1">
    <citation type="submission" date="2023-10" db="EMBL/GenBank/DDBJ databases">
        <authorList>
            <person name="Chen Y."/>
            <person name="Shah S."/>
            <person name="Dougan E. K."/>
            <person name="Thang M."/>
            <person name="Chan C."/>
        </authorList>
    </citation>
    <scope>NUCLEOTIDE SEQUENCE [LARGE SCALE GENOMIC DNA]</scope>
</reference>